<dbReference type="CDD" id="cd00405">
    <property type="entry name" value="PRAI"/>
    <property type="match status" value="1"/>
</dbReference>
<dbReference type="GO" id="GO:0004640">
    <property type="term" value="F:phosphoribosylanthranilate isomerase activity"/>
    <property type="evidence" value="ECO:0007669"/>
    <property type="project" value="UniProtKB-UniRule"/>
</dbReference>
<evidence type="ECO:0000259" key="10">
    <source>
        <dbReference type="Pfam" id="PF00697"/>
    </source>
</evidence>
<evidence type="ECO:0000256" key="6">
    <source>
        <dbReference type="ARBA" id="ARBA00022822"/>
    </source>
</evidence>
<dbReference type="RefSeq" id="WP_084433540.1">
    <property type="nucleotide sequence ID" value="NZ_FWXV01000012.1"/>
</dbReference>
<evidence type="ECO:0000256" key="4">
    <source>
        <dbReference type="ARBA" id="ARBA00022272"/>
    </source>
</evidence>
<keyword evidence="5 9" id="KW-0028">Amino-acid biosynthesis</keyword>
<comment type="pathway">
    <text evidence="2 9">Amino-acid biosynthesis; L-tryptophan biosynthesis; L-tryptophan from chorismate: step 3/5.</text>
</comment>
<evidence type="ECO:0000256" key="3">
    <source>
        <dbReference type="ARBA" id="ARBA00012572"/>
    </source>
</evidence>
<dbReference type="InterPro" id="IPR011060">
    <property type="entry name" value="RibuloseP-bd_barrel"/>
</dbReference>
<dbReference type="Gene3D" id="3.20.20.70">
    <property type="entry name" value="Aldolase class I"/>
    <property type="match status" value="1"/>
</dbReference>
<keyword evidence="7 9" id="KW-0057">Aromatic amino acid biosynthesis</keyword>
<dbReference type="PANTHER" id="PTHR42894">
    <property type="entry name" value="N-(5'-PHOSPHORIBOSYL)ANTHRANILATE ISOMERASE"/>
    <property type="match status" value="1"/>
</dbReference>
<dbReference type="EMBL" id="FWXV01000012">
    <property type="protein sequence ID" value="SMD25658.1"/>
    <property type="molecule type" value="Genomic_DNA"/>
</dbReference>
<sequence length="199" mass="21109">MYVKVCGLRTEADVATAVEAGADAVGFVFAASPRQIDIPTAQKLIADVPPHVLTVGVFLEQPAGEVRQIATEAGVGMIQLHGDYPRETFAELAGSRLMRATTLTPETDVTVGAYGEEMLLLDSPKAGSGEQWDLTRLTTSRPDGPWLLAGGLTPGNVRAAIEAARPWGVDVSSGVESSRGVKDHGLIRTFVAEAKRDQR</sequence>
<organism evidence="11 12">
    <name type="scientific">Kibdelosporangium aridum</name>
    <dbReference type="NCBI Taxonomy" id="2030"/>
    <lineage>
        <taxon>Bacteria</taxon>
        <taxon>Bacillati</taxon>
        <taxon>Actinomycetota</taxon>
        <taxon>Actinomycetes</taxon>
        <taxon>Pseudonocardiales</taxon>
        <taxon>Pseudonocardiaceae</taxon>
        <taxon>Kibdelosporangium</taxon>
    </lineage>
</organism>
<evidence type="ECO:0000256" key="5">
    <source>
        <dbReference type="ARBA" id="ARBA00022605"/>
    </source>
</evidence>
<dbReference type="OrthoDB" id="3243379at2"/>
<dbReference type="Pfam" id="PF00697">
    <property type="entry name" value="PRAI"/>
    <property type="match status" value="1"/>
</dbReference>
<evidence type="ECO:0000256" key="8">
    <source>
        <dbReference type="ARBA" id="ARBA00023235"/>
    </source>
</evidence>
<comment type="similarity">
    <text evidence="9">Belongs to the TrpF family.</text>
</comment>
<evidence type="ECO:0000256" key="9">
    <source>
        <dbReference type="HAMAP-Rule" id="MF_00135"/>
    </source>
</evidence>
<dbReference type="InterPro" id="IPR044643">
    <property type="entry name" value="TrpF_fam"/>
</dbReference>
<name>A0A1W2FVL0_KIBAR</name>
<dbReference type="AlphaFoldDB" id="A0A1W2FVL0"/>
<feature type="domain" description="N-(5'phosphoribosyl) anthranilate isomerase (PRAI)" evidence="10">
    <location>
        <begin position="3"/>
        <end position="192"/>
    </location>
</feature>
<gene>
    <name evidence="9" type="primary">trpF</name>
    <name evidence="11" type="ORF">SAMN05661093_09242</name>
</gene>
<reference evidence="11 12" key="1">
    <citation type="submission" date="2017-04" db="EMBL/GenBank/DDBJ databases">
        <authorList>
            <person name="Afonso C.L."/>
            <person name="Miller P.J."/>
            <person name="Scott M.A."/>
            <person name="Spackman E."/>
            <person name="Goraichik I."/>
            <person name="Dimitrov K.M."/>
            <person name="Suarez D.L."/>
            <person name="Swayne D.E."/>
        </authorList>
    </citation>
    <scope>NUCLEOTIDE SEQUENCE [LARGE SCALE GENOMIC DNA]</scope>
    <source>
        <strain evidence="11 12">DSM 43828</strain>
    </source>
</reference>
<dbReference type="EC" id="5.3.1.24" evidence="3 9"/>
<proteinExistence type="inferred from homology"/>
<comment type="catalytic activity">
    <reaction evidence="1 9">
        <text>N-(5-phospho-beta-D-ribosyl)anthranilate = 1-(2-carboxyphenylamino)-1-deoxy-D-ribulose 5-phosphate</text>
        <dbReference type="Rhea" id="RHEA:21540"/>
        <dbReference type="ChEBI" id="CHEBI:18277"/>
        <dbReference type="ChEBI" id="CHEBI:58613"/>
        <dbReference type="EC" id="5.3.1.24"/>
    </reaction>
</comment>
<evidence type="ECO:0000256" key="2">
    <source>
        <dbReference type="ARBA" id="ARBA00004664"/>
    </source>
</evidence>
<evidence type="ECO:0000313" key="12">
    <source>
        <dbReference type="Proteomes" id="UP000192674"/>
    </source>
</evidence>
<keyword evidence="12" id="KW-1185">Reference proteome</keyword>
<keyword evidence="6 9" id="KW-0822">Tryptophan biosynthesis</keyword>
<keyword evidence="8 9" id="KW-0413">Isomerase</keyword>
<dbReference type="InterPro" id="IPR013785">
    <property type="entry name" value="Aldolase_TIM"/>
</dbReference>
<accession>A0A1W2FVL0</accession>
<dbReference type="SUPFAM" id="SSF51366">
    <property type="entry name" value="Ribulose-phoshate binding barrel"/>
    <property type="match status" value="1"/>
</dbReference>
<dbReference type="HAMAP" id="MF_00135">
    <property type="entry name" value="PRAI"/>
    <property type="match status" value="1"/>
</dbReference>
<evidence type="ECO:0000256" key="7">
    <source>
        <dbReference type="ARBA" id="ARBA00023141"/>
    </source>
</evidence>
<dbReference type="InterPro" id="IPR001240">
    <property type="entry name" value="PRAI_dom"/>
</dbReference>
<evidence type="ECO:0000256" key="1">
    <source>
        <dbReference type="ARBA" id="ARBA00001164"/>
    </source>
</evidence>
<dbReference type="PANTHER" id="PTHR42894:SF1">
    <property type="entry name" value="N-(5'-PHOSPHORIBOSYL)ANTHRANILATE ISOMERASE"/>
    <property type="match status" value="1"/>
</dbReference>
<protein>
    <recommendedName>
        <fullName evidence="4 9">N-(5'-phosphoribosyl)anthranilate isomerase</fullName>
        <shortName evidence="9">PRAI</shortName>
        <ecNumber evidence="3 9">5.3.1.24</ecNumber>
    </recommendedName>
</protein>
<evidence type="ECO:0000313" key="11">
    <source>
        <dbReference type="EMBL" id="SMD25658.1"/>
    </source>
</evidence>
<dbReference type="GO" id="GO:0000162">
    <property type="term" value="P:L-tryptophan biosynthetic process"/>
    <property type="evidence" value="ECO:0007669"/>
    <property type="project" value="UniProtKB-UniRule"/>
</dbReference>
<dbReference type="UniPathway" id="UPA00035">
    <property type="reaction ID" value="UER00042"/>
</dbReference>
<dbReference type="Proteomes" id="UP000192674">
    <property type="component" value="Unassembled WGS sequence"/>
</dbReference>